<organism evidence="1 2">
    <name type="scientific">Glarea lozoyensis (strain ATCC 74030 / MF5533)</name>
    <dbReference type="NCBI Taxonomy" id="1104152"/>
    <lineage>
        <taxon>Eukaryota</taxon>
        <taxon>Fungi</taxon>
        <taxon>Dikarya</taxon>
        <taxon>Ascomycota</taxon>
        <taxon>Pezizomycotina</taxon>
        <taxon>Leotiomycetes</taxon>
        <taxon>Helotiales</taxon>
        <taxon>Helotiaceae</taxon>
        <taxon>Glarea</taxon>
    </lineage>
</organism>
<dbReference type="HOGENOM" id="CLU_2941945_0_0_1"/>
<reference evidence="1 2" key="1">
    <citation type="journal article" date="2012" name="Eukaryot. Cell">
        <title>Genome sequence of the fungus Glarea lozoyensis: the first genome sequence of a species from the Helotiaceae family.</title>
        <authorList>
            <person name="Youssar L."/>
            <person name="Gruening B.A."/>
            <person name="Erxleben A."/>
            <person name="Guenther S."/>
            <person name="Huettel W."/>
        </authorList>
    </citation>
    <scope>NUCLEOTIDE SEQUENCE [LARGE SCALE GENOMIC DNA]</scope>
    <source>
        <strain evidence="2">ATCC 74030 / MF5533</strain>
    </source>
</reference>
<name>H0EH82_GLAL7</name>
<evidence type="ECO:0000313" key="1">
    <source>
        <dbReference type="EMBL" id="EHL02102.1"/>
    </source>
</evidence>
<dbReference type="Proteomes" id="UP000005446">
    <property type="component" value="Unassembled WGS sequence"/>
</dbReference>
<sequence>MYLPSAPIPRLDEEILTSVFGDRREESSLLVCLLVATIQRCQDQFKIPAFKPGHRRGVLK</sequence>
<dbReference type="AlphaFoldDB" id="H0EH82"/>
<protein>
    <submittedName>
        <fullName evidence="1">Uncharacterized protein</fullName>
    </submittedName>
</protein>
<proteinExistence type="predicted"/>
<comment type="caution">
    <text evidence="1">The sequence shown here is derived from an EMBL/GenBank/DDBJ whole genome shotgun (WGS) entry which is preliminary data.</text>
</comment>
<evidence type="ECO:0000313" key="2">
    <source>
        <dbReference type="Proteomes" id="UP000005446"/>
    </source>
</evidence>
<dbReference type="InParanoid" id="H0EH82"/>
<gene>
    <name evidence="1" type="ORF">M7I_1859</name>
</gene>
<accession>H0EH82</accession>
<dbReference type="EMBL" id="AGUE01000037">
    <property type="protein sequence ID" value="EHL02102.1"/>
    <property type="molecule type" value="Genomic_DNA"/>
</dbReference>
<keyword evidence="2" id="KW-1185">Reference proteome</keyword>